<keyword evidence="2" id="KW-0677">Repeat</keyword>
<dbReference type="PANTHER" id="PTHR36220:SF1">
    <property type="entry name" value="GAMMA TUBULIN COMPLEX COMPONENT C-TERMINAL DOMAIN-CONTAINING PROTEIN"/>
    <property type="match status" value="1"/>
</dbReference>
<evidence type="ECO:0000256" key="2">
    <source>
        <dbReference type="ARBA" id="ARBA00022737"/>
    </source>
</evidence>
<keyword evidence="6" id="KW-1185">Reference proteome</keyword>
<gene>
    <name evidence="5" type="ORF">SSDG_06210</name>
</gene>
<dbReference type="SUPFAM" id="SSF69318">
    <property type="entry name" value="Integrin alpha N-terminal domain"/>
    <property type="match status" value="1"/>
</dbReference>
<dbReference type="Pfam" id="PF01839">
    <property type="entry name" value="FG-GAP"/>
    <property type="match status" value="1"/>
</dbReference>
<dbReference type="AlphaFoldDB" id="D6X5X5"/>
<evidence type="ECO:0000313" key="6">
    <source>
        <dbReference type="Proteomes" id="UP000002805"/>
    </source>
</evidence>
<evidence type="ECO:0000256" key="3">
    <source>
        <dbReference type="ARBA" id="ARBA00023180"/>
    </source>
</evidence>
<evidence type="ECO:0000256" key="4">
    <source>
        <dbReference type="SAM" id="MobiDB-lite"/>
    </source>
</evidence>
<dbReference type="Proteomes" id="UP000002805">
    <property type="component" value="Chromosome"/>
</dbReference>
<dbReference type="HOGENOM" id="CLU_044344_0_0_11"/>
<name>D6X5X5_STRE2</name>
<dbReference type="eggNOG" id="COG5555">
    <property type="taxonomic scope" value="Bacteria"/>
</dbReference>
<evidence type="ECO:0000313" key="5">
    <source>
        <dbReference type="EMBL" id="EFH30985.1"/>
    </source>
</evidence>
<dbReference type="InterPro" id="IPR028994">
    <property type="entry name" value="Integrin_alpha_N"/>
</dbReference>
<organism evidence="5 6">
    <name type="scientific">Streptomyces pristinaespiralis (strain ATCC 25486 / DSM 40338 / CBS 914.69 / JCM 4507 / KCC S-0507 / NBRC 13074 / NRRL 2958 / 5647)</name>
    <dbReference type="NCBI Taxonomy" id="457429"/>
    <lineage>
        <taxon>Bacteria</taxon>
        <taxon>Bacillati</taxon>
        <taxon>Actinomycetota</taxon>
        <taxon>Actinomycetes</taxon>
        <taxon>Kitasatosporales</taxon>
        <taxon>Streptomycetaceae</taxon>
        <taxon>Streptomyces</taxon>
    </lineage>
</organism>
<dbReference type="PROSITE" id="PS51470">
    <property type="entry name" value="FG_GAP"/>
    <property type="match status" value="1"/>
</dbReference>
<accession>D6X5X5</accession>
<reference evidence="6" key="1">
    <citation type="submission" date="2008-02" db="EMBL/GenBank/DDBJ databases">
        <authorList>
            <consortium name="The Broad Institute Genome Sequencing Platform"/>
            <person name="Fischbach M."/>
            <person name="Ward D."/>
            <person name="Young S."/>
            <person name="Jaffe D."/>
            <person name="Gnerre S."/>
            <person name="Berlin A."/>
            <person name="Heiman D."/>
            <person name="Hepburn T."/>
            <person name="Sykes S."/>
            <person name="Alvarado L."/>
            <person name="Kodira C.D."/>
            <person name="Straight P."/>
            <person name="Clardy J."/>
            <person name="Hung D."/>
            <person name="Kolter R."/>
            <person name="Mekalanos J."/>
            <person name="Walker S."/>
            <person name="Walsh C.T."/>
            <person name="Lander E."/>
            <person name="Galagan J."/>
            <person name="Nusbaum C."/>
            <person name="Birren B."/>
        </authorList>
    </citation>
    <scope>NUCLEOTIDE SEQUENCE [LARGE SCALE GENOMIC DNA]</scope>
    <source>
        <strain evidence="6">ATCC 25486 / DSM 40338 / CBS 914.69 / JCM 4507 / NBRC 13074 / NRRL 2958 / 5647</strain>
    </source>
</reference>
<feature type="region of interest" description="Disordered" evidence="4">
    <location>
        <begin position="1"/>
        <end position="63"/>
    </location>
</feature>
<dbReference type="PANTHER" id="PTHR36220">
    <property type="entry name" value="UNNAMED PRODUCT"/>
    <property type="match status" value="1"/>
</dbReference>
<sequence>MGPPCPGRTGQGSSAPVRPAHGRQAEAGPSALCLRTAGGRSRRPRGGITSVSSPTRPHPRAVRRRGALAASALVLTASALGLAPAPVAAVAAGCSGVESDFNGDGIRDTAIADPEATVAGRAEAGLVRIVYGGGKGTYELTQDSPNVPGGPEEGDRYGIALAVYDADLDGCADLAVGMPYEDIGTAADAGAVHVVYGSATGFNAGKVPKEHIQGEGKTLEGAAEAGDWVGYALAAGKTSTGVPYLIAGVPGESIGTAEDAGGAVYIHGTAQTVLGINQDTDNAAGAVPGTAEIDDRFGTSIAASPTHFAIGSPGEALSTTTFAGCATVFSHTLVSGRVKPLFGLGQDQSDVAGAEEFGDGFATALAMVPYRASGATTTNESLLAVGVPGEDLSSTVDAGAVQVFRVTASGTFTEIMWIAQDTANVEQEGDAGDFFGQRLAAVNTAPNSTTSGTTARLAIGVPGEESAEEHRAKGGVHIVPMVGAPGASDSWIDPGWGIPGEPAPVQLAGLSLAASTAGLYVGMPYGPQAGHAVHLFPWDVANGGAPTQTFKPGEGGIPAGGTAFGATVR</sequence>
<protein>
    <submittedName>
        <fullName evidence="5">Secreted esterase</fullName>
    </submittedName>
</protein>
<dbReference type="EMBL" id="CM000950">
    <property type="protein sequence ID" value="EFH30985.1"/>
    <property type="molecule type" value="Genomic_DNA"/>
</dbReference>
<evidence type="ECO:0000256" key="1">
    <source>
        <dbReference type="ARBA" id="ARBA00022729"/>
    </source>
</evidence>
<dbReference type="SMART" id="SM00191">
    <property type="entry name" value="Int_alpha"/>
    <property type="match status" value="3"/>
</dbReference>
<dbReference type="Gene3D" id="2.130.10.130">
    <property type="entry name" value="Integrin alpha, N-terminal"/>
    <property type="match status" value="1"/>
</dbReference>
<keyword evidence="3" id="KW-0325">Glycoprotein</keyword>
<proteinExistence type="predicted"/>
<dbReference type="InterPro" id="IPR013519">
    <property type="entry name" value="Int_alpha_beta-p"/>
</dbReference>
<dbReference type="InterPro" id="IPR013517">
    <property type="entry name" value="FG-GAP"/>
</dbReference>
<keyword evidence="1" id="KW-0732">Signal</keyword>
<reference evidence="6" key="2">
    <citation type="submission" date="2009-10" db="EMBL/GenBank/DDBJ databases">
        <title>The genome sequence of Streptomyces pristinaespiralis strain ATCC 25486.</title>
        <authorList>
            <consortium name="The Broad Institute Genome Sequencing Platform"/>
            <consortium name="Broad Institute Microbial Sequencing Center"/>
            <person name="Fischbach M."/>
            <person name="Godfrey P."/>
            <person name="Ward D."/>
            <person name="Young S."/>
            <person name="Zeng Q."/>
            <person name="Koehrsen M."/>
            <person name="Alvarado L."/>
            <person name="Berlin A.M."/>
            <person name="Bochicchio J."/>
            <person name="Borenstein D."/>
            <person name="Chapman S.B."/>
            <person name="Chen Z."/>
            <person name="Engels R."/>
            <person name="Freedman E."/>
            <person name="Gellesch M."/>
            <person name="Goldberg J."/>
            <person name="Griggs A."/>
            <person name="Gujja S."/>
            <person name="Heilman E.R."/>
            <person name="Heiman D.I."/>
            <person name="Hepburn T.A."/>
            <person name="Howarth C."/>
            <person name="Jen D."/>
            <person name="Larson L."/>
            <person name="Lewis B."/>
            <person name="Mehta T."/>
            <person name="Park D."/>
            <person name="Pearson M."/>
            <person name="Richards J."/>
            <person name="Roberts A."/>
            <person name="Saif S."/>
            <person name="Shea T.D."/>
            <person name="Shenoy N."/>
            <person name="Sisk P."/>
            <person name="Stolte C."/>
            <person name="Sykes S.N."/>
            <person name="Thomson T."/>
            <person name="Walk T."/>
            <person name="White J."/>
            <person name="Yandava C."/>
            <person name="Straight P."/>
            <person name="Clardy J."/>
            <person name="Hung D."/>
            <person name="Kolter R."/>
            <person name="Mekalanos J."/>
            <person name="Walker S."/>
            <person name="Walsh C.T."/>
            <person name="Wieland-Brown L.C."/>
            <person name="Haas B."/>
            <person name="Nusbaum C."/>
            <person name="Birren B."/>
        </authorList>
    </citation>
    <scope>NUCLEOTIDE SEQUENCE [LARGE SCALE GENOMIC DNA]</scope>
    <source>
        <strain evidence="6">ATCC 25486 / DSM 40338 / CBS 914.69 / JCM 4507 / NBRC 13074 / NRRL 2958 / 5647</strain>
    </source>
</reference>